<dbReference type="AlphaFoldDB" id="A0ABC8RVP0"/>
<dbReference type="EMBL" id="CAUOFW020001712">
    <property type="protein sequence ID" value="CAK9147630.1"/>
    <property type="molecule type" value="Genomic_DNA"/>
</dbReference>
<feature type="compositionally biased region" description="Basic residues" evidence="1">
    <location>
        <begin position="14"/>
        <end position="24"/>
    </location>
</feature>
<accession>A0ABC8RVP0</accession>
<proteinExistence type="predicted"/>
<keyword evidence="4" id="KW-1185">Reference proteome</keyword>
<evidence type="ECO:0000313" key="3">
    <source>
        <dbReference type="EMBL" id="CAK9147630.1"/>
    </source>
</evidence>
<dbReference type="Proteomes" id="UP001642360">
    <property type="component" value="Unassembled WGS sequence"/>
</dbReference>
<feature type="region of interest" description="Disordered" evidence="1">
    <location>
        <begin position="129"/>
        <end position="148"/>
    </location>
</feature>
<feature type="compositionally biased region" description="Basic and acidic residues" evidence="1">
    <location>
        <begin position="25"/>
        <end position="55"/>
    </location>
</feature>
<name>A0ABC8RVP0_9AQUA</name>
<organism evidence="3 4">
    <name type="scientific">Ilex paraguariensis</name>
    <name type="common">yerba mate</name>
    <dbReference type="NCBI Taxonomy" id="185542"/>
    <lineage>
        <taxon>Eukaryota</taxon>
        <taxon>Viridiplantae</taxon>
        <taxon>Streptophyta</taxon>
        <taxon>Embryophyta</taxon>
        <taxon>Tracheophyta</taxon>
        <taxon>Spermatophyta</taxon>
        <taxon>Magnoliopsida</taxon>
        <taxon>eudicotyledons</taxon>
        <taxon>Gunneridae</taxon>
        <taxon>Pentapetalae</taxon>
        <taxon>asterids</taxon>
        <taxon>campanulids</taxon>
        <taxon>Aquifoliales</taxon>
        <taxon>Aquifoliaceae</taxon>
        <taxon>Ilex</taxon>
    </lineage>
</organism>
<keyword evidence="2" id="KW-1133">Transmembrane helix</keyword>
<sequence>MGKEVTLPFPALFKGKKEKLQRRRVGSDNRGKDERGNRRELENRVNGVERYDRSENQQSMDFQSSNDGPVGGNQDEPMFDTFGGQGMHVTPFASDIPPPLLMPVPGAGPLGPFVPAPPEVAMRMLREQGGPSPFEGSGRHGRSGSQLSGPAPIIALPPAFQQDPRRLRRQVLLLTQKELTYENFFGLLYCLFTFFFVFKLLLELSC</sequence>
<evidence type="ECO:0000313" key="4">
    <source>
        <dbReference type="Proteomes" id="UP001642360"/>
    </source>
</evidence>
<feature type="region of interest" description="Disordered" evidence="1">
    <location>
        <begin position="1"/>
        <end position="75"/>
    </location>
</feature>
<evidence type="ECO:0000256" key="2">
    <source>
        <dbReference type="SAM" id="Phobius"/>
    </source>
</evidence>
<protein>
    <submittedName>
        <fullName evidence="3">Uncharacterized protein</fullName>
    </submittedName>
</protein>
<feature type="compositionally biased region" description="Polar residues" evidence="1">
    <location>
        <begin position="56"/>
        <end position="67"/>
    </location>
</feature>
<feature type="transmembrane region" description="Helical" evidence="2">
    <location>
        <begin position="184"/>
        <end position="202"/>
    </location>
</feature>
<keyword evidence="2" id="KW-0472">Membrane</keyword>
<reference evidence="3 4" key="1">
    <citation type="submission" date="2024-02" db="EMBL/GenBank/DDBJ databases">
        <authorList>
            <person name="Vignale AGUSTIN F."/>
            <person name="Sosa J E."/>
            <person name="Modenutti C."/>
        </authorList>
    </citation>
    <scope>NUCLEOTIDE SEQUENCE [LARGE SCALE GENOMIC DNA]</scope>
</reference>
<evidence type="ECO:0000256" key="1">
    <source>
        <dbReference type="SAM" id="MobiDB-lite"/>
    </source>
</evidence>
<comment type="caution">
    <text evidence="3">The sequence shown here is derived from an EMBL/GenBank/DDBJ whole genome shotgun (WGS) entry which is preliminary data.</text>
</comment>
<keyword evidence="2" id="KW-0812">Transmembrane</keyword>
<gene>
    <name evidence="3" type="ORF">ILEXP_LOCUS15541</name>
</gene>